<dbReference type="Gene3D" id="3.40.50.2300">
    <property type="match status" value="1"/>
</dbReference>
<dbReference type="Proteomes" id="UP000290568">
    <property type="component" value="Chromosome"/>
</dbReference>
<evidence type="ECO:0000313" key="6">
    <source>
        <dbReference type="Proteomes" id="UP000032722"/>
    </source>
</evidence>
<dbReference type="GO" id="GO:0008982">
    <property type="term" value="F:protein-N(PI)-phosphohistidine-sugar phosphotransferase activity"/>
    <property type="evidence" value="ECO:0007669"/>
    <property type="project" value="InterPro"/>
</dbReference>
<dbReference type="Pfam" id="PF02302">
    <property type="entry name" value="PTS_IIB"/>
    <property type="match status" value="1"/>
</dbReference>
<dbReference type="AlphaFoldDB" id="A0A0D5ZIZ4"/>
<dbReference type="CDD" id="cd05563">
    <property type="entry name" value="PTS_IIB_ascorbate"/>
    <property type="match status" value="1"/>
</dbReference>
<dbReference type="SUPFAM" id="SSF52794">
    <property type="entry name" value="PTS system IIB component-like"/>
    <property type="match status" value="1"/>
</dbReference>
<dbReference type="PROSITE" id="PS51099">
    <property type="entry name" value="PTS_EIIB_TYPE_2"/>
    <property type="match status" value="1"/>
</dbReference>
<keyword evidence="7" id="KW-1185">Reference proteome</keyword>
<dbReference type="EMBL" id="CP047225">
    <property type="protein sequence ID" value="QIW62408.1"/>
    <property type="molecule type" value="Genomic_DNA"/>
</dbReference>
<dbReference type="EMBL" id="LR214950">
    <property type="protein sequence ID" value="VEU59027.1"/>
    <property type="molecule type" value="Genomic_DNA"/>
</dbReference>
<dbReference type="GO" id="GO:0009401">
    <property type="term" value="P:phosphoenolpyruvate-dependent sugar phosphotransferase system"/>
    <property type="evidence" value="ECO:0007669"/>
    <property type="project" value="InterPro"/>
</dbReference>
<dbReference type="HOGENOM" id="CLU_159248_0_0_14"/>
<proteinExistence type="predicted"/>
<dbReference type="Proteomes" id="UP000503310">
    <property type="component" value="Chromosome"/>
</dbReference>
<dbReference type="OrthoDB" id="6603449at2"/>
<sequence length="93" mass="9880">MKVLCLCGSGMGTSMIIKMKVSQALKELGINGSVEALGLGQGKSVANNYDVILCTQNFVSEVNTKAQVYGLKNIMNLDEIKAALNDAKEKGIN</sequence>
<dbReference type="InterPro" id="IPR036095">
    <property type="entry name" value="PTS_EIIB-like_sf"/>
</dbReference>
<dbReference type="Proteomes" id="UP000032722">
    <property type="component" value="Chromosome"/>
</dbReference>
<name>A0A0D5ZIZ4_9BACT</name>
<dbReference type="PATRIC" id="fig|29556.3.peg.109"/>
<reference evidence="4 8" key="3">
    <citation type="submission" date="2019-12" db="EMBL/GenBank/DDBJ databases">
        <title>Sequencing and analysis of the whole genome of Mycoplasma gallinaceum strain Peacock20181011.</title>
        <authorList>
            <person name="Liu X."/>
            <person name="Qin Z."/>
            <person name="Xu H."/>
        </authorList>
    </citation>
    <scope>NUCLEOTIDE SEQUENCE [LARGE SCALE GENOMIC DNA]</scope>
    <source>
        <strain evidence="4 8">Peacock20181011</strain>
    </source>
</reference>
<dbReference type="EMBL" id="CP011021">
    <property type="protein sequence ID" value="AKA49771.1"/>
    <property type="molecule type" value="Genomic_DNA"/>
</dbReference>
<dbReference type="EC" id="2.7.1.69" evidence="5"/>
<evidence type="ECO:0000256" key="1">
    <source>
        <dbReference type="ARBA" id="ARBA00022679"/>
    </source>
</evidence>
<dbReference type="InterPro" id="IPR003501">
    <property type="entry name" value="PTS_EIIB_2/3"/>
</dbReference>
<keyword evidence="1 5" id="KW-0808">Transferase</keyword>
<dbReference type="RefSeq" id="WP_129620633.1">
    <property type="nucleotide sequence ID" value="NZ_CP047225.1"/>
</dbReference>
<evidence type="ECO:0000313" key="8">
    <source>
        <dbReference type="Proteomes" id="UP000503310"/>
    </source>
</evidence>
<reference evidence="5 7" key="2">
    <citation type="submission" date="2019-01" db="EMBL/GenBank/DDBJ databases">
        <authorList>
            <consortium name="Pathogen Informatics"/>
        </authorList>
    </citation>
    <scope>NUCLEOTIDE SEQUENCE [LARGE SCALE GENOMIC DNA]</scope>
    <source>
        <strain evidence="5 7">NCTC10183</strain>
    </source>
</reference>
<evidence type="ECO:0000259" key="2">
    <source>
        <dbReference type="PROSITE" id="PS51099"/>
    </source>
</evidence>
<feature type="domain" description="PTS EIIB type-2" evidence="2">
    <location>
        <begin position="1"/>
        <end position="92"/>
    </location>
</feature>
<dbReference type="STRING" id="29556.VO56_00555"/>
<evidence type="ECO:0000313" key="5">
    <source>
        <dbReference type="EMBL" id="VEU59027.1"/>
    </source>
</evidence>
<protein>
    <submittedName>
        <fullName evidence="3">PTS sucrose transporter subunit IIABC</fullName>
    </submittedName>
    <submittedName>
        <fullName evidence="5">Pentitol phosphotransferase enzyme II, bcomponent</fullName>
        <ecNumber evidence="5">2.7.1.69</ecNumber>
    </submittedName>
</protein>
<gene>
    <name evidence="5" type="primary">sgaB</name>
    <name evidence="4" type="ORF">GOQ20_03210</name>
    <name evidence="5" type="ORF">NCTC10183_00819</name>
    <name evidence="3" type="ORF">VO56_00555</name>
</gene>
<dbReference type="InterPro" id="IPR013011">
    <property type="entry name" value="PTS_EIIB_2"/>
</dbReference>
<reference evidence="3 6" key="1">
    <citation type="journal article" date="2015" name="Genome Announc.">
        <title>Complete Genome Sequence of Mycoplasma meleagridis, a Possible Emerging Pathogen in Chickens.</title>
        <authorList>
            <person name="Abolnik C."/>
        </authorList>
    </citation>
    <scope>NUCLEOTIDE SEQUENCE [LARGE SCALE GENOMIC DNA]</scope>
    <source>
        <strain evidence="3 6">B2096 8B</strain>
    </source>
</reference>
<evidence type="ECO:0000313" key="7">
    <source>
        <dbReference type="Proteomes" id="UP000290568"/>
    </source>
</evidence>
<evidence type="ECO:0000313" key="4">
    <source>
        <dbReference type="EMBL" id="QIW62408.1"/>
    </source>
</evidence>
<organism evidence="6">
    <name type="scientific">Mycoplasmopsis gallinacea</name>
    <dbReference type="NCBI Taxonomy" id="29556"/>
    <lineage>
        <taxon>Bacteria</taxon>
        <taxon>Bacillati</taxon>
        <taxon>Mycoplasmatota</taxon>
        <taxon>Mycoplasmoidales</taxon>
        <taxon>Metamycoplasmataceae</taxon>
        <taxon>Mycoplasmopsis</taxon>
    </lineage>
</organism>
<accession>A0A0D5ZIZ4</accession>
<dbReference type="KEGG" id="mgb:VO56_00555"/>
<evidence type="ECO:0000313" key="3">
    <source>
        <dbReference type="EMBL" id="AKA49771.1"/>
    </source>
</evidence>